<dbReference type="Gene3D" id="3.40.50.300">
    <property type="entry name" value="P-loop containing nucleotide triphosphate hydrolases"/>
    <property type="match status" value="2"/>
</dbReference>
<dbReference type="Pfam" id="PF00270">
    <property type="entry name" value="DEAD"/>
    <property type="match status" value="1"/>
</dbReference>
<keyword evidence="19" id="KW-1185">Reference proteome</keyword>
<evidence type="ECO:0000256" key="6">
    <source>
        <dbReference type="ARBA" id="ARBA00022806"/>
    </source>
</evidence>
<dbReference type="InterPro" id="IPR045562">
    <property type="entry name" value="RecG_dom3_C"/>
</dbReference>
<dbReference type="CDD" id="cd04488">
    <property type="entry name" value="RecG_wedge_OBF"/>
    <property type="match status" value="1"/>
</dbReference>
<comment type="similarity">
    <text evidence="1 15">Belongs to the helicase family. RecG subfamily.</text>
</comment>
<dbReference type="InterPro" id="IPR012340">
    <property type="entry name" value="NA-bd_OB-fold"/>
</dbReference>
<dbReference type="PANTHER" id="PTHR47964">
    <property type="entry name" value="ATP-DEPENDENT DNA HELICASE HOMOLOG RECG, CHLOROPLASTIC"/>
    <property type="match status" value="1"/>
</dbReference>
<feature type="domain" description="Helicase C-terminal" evidence="17">
    <location>
        <begin position="453"/>
        <end position="618"/>
    </location>
</feature>
<dbReference type="SMART" id="SM00490">
    <property type="entry name" value="HELICc"/>
    <property type="match status" value="1"/>
</dbReference>
<dbReference type="InterPro" id="IPR004609">
    <property type="entry name" value="ATP-dep_DNA_helicase_RecG"/>
</dbReference>
<proteinExistence type="inferred from homology"/>
<dbReference type="SUPFAM" id="SSF52540">
    <property type="entry name" value="P-loop containing nucleoside triphosphate hydrolases"/>
    <property type="match status" value="2"/>
</dbReference>
<dbReference type="AlphaFoldDB" id="A0AAV4LIH3"/>
<comment type="catalytic activity">
    <reaction evidence="14 15">
        <text>ATP + H2O = ADP + phosphate + H(+)</text>
        <dbReference type="Rhea" id="RHEA:13065"/>
        <dbReference type="ChEBI" id="CHEBI:15377"/>
        <dbReference type="ChEBI" id="CHEBI:15378"/>
        <dbReference type="ChEBI" id="CHEBI:30616"/>
        <dbReference type="ChEBI" id="CHEBI:43474"/>
        <dbReference type="ChEBI" id="CHEBI:456216"/>
        <dbReference type="EC" id="5.6.2.4"/>
    </reaction>
</comment>
<evidence type="ECO:0000256" key="4">
    <source>
        <dbReference type="ARBA" id="ARBA00022763"/>
    </source>
</evidence>
<evidence type="ECO:0000313" key="19">
    <source>
        <dbReference type="Proteomes" id="UP001057291"/>
    </source>
</evidence>
<keyword evidence="4 15" id="KW-0227">DNA damage</keyword>
<dbReference type="GO" id="GO:0003677">
    <property type="term" value="F:DNA binding"/>
    <property type="evidence" value="ECO:0007669"/>
    <property type="project" value="UniProtKB-KW"/>
</dbReference>
<evidence type="ECO:0000256" key="11">
    <source>
        <dbReference type="ARBA" id="ARBA00023235"/>
    </source>
</evidence>
<dbReference type="InterPro" id="IPR011545">
    <property type="entry name" value="DEAD/DEAH_box_helicase_dom"/>
</dbReference>
<gene>
    <name evidence="18" type="primary">recG</name>
    <name evidence="18" type="ORF">DNHGIG_30880</name>
</gene>
<evidence type="ECO:0000259" key="17">
    <source>
        <dbReference type="PROSITE" id="PS51194"/>
    </source>
</evidence>
<dbReference type="GO" id="GO:0043138">
    <property type="term" value="F:3'-5' DNA helicase activity"/>
    <property type="evidence" value="ECO:0007669"/>
    <property type="project" value="UniProtKB-EC"/>
</dbReference>
<keyword evidence="6 15" id="KW-0347">Helicase</keyword>
<evidence type="ECO:0000256" key="1">
    <source>
        <dbReference type="ARBA" id="ARBA00007504"/>
    </source>
</evidence>
<dbReference type="PANTHER" id="PTHR47964:SF1">
    <property type="entry name" value="ATP-DEPENDENT DNA HELICASE HOMOLOG RECG, CHLOROPLASTIC"/>
    <property type="match status" value="1"/>
</dbReference>
<protein>
    <recommendedName>
        <fullName evidence="2 15">ATP-dependent DNA helicase RecG</fullName>
        <ecNumber evidence="13 15">5.6.2.4</ecNumber>
    </recommendedName>
</protein>
<dbReference type="InterPro" id="IPR001650">
    <property type="entry name" value="Helicase_C-like"/>
</dbReference>
<dbReference type="PROSITE" id="PS51194">
    <property type="entry name" value="HELICASE_CTER"/>
    <property type="match status" value="1"/>
</dbReference>
<dbReference type="Pfam" id="PF00271">
    <property type="entry name" value="Helicase_C"/>
    <property type="match status" value="1"/>
</dbReference>
<keyword evidence="7 15" id="KW-0067">ATP-binding</keyword>
<dbReference type="NCBIfam" id="TIGR00643">
    <property type="entry name" value="recG"/>
    <property type="match status" value="1"/>
</dbReference>
<dbReference type="SMART" id="SM00487">
    <property type="entry name" value="DEXDc"/>
    <property type="match status" value="1"/>
</dbReference>
<evidence type="ECO:0000256" key="14">
    <source>
        <dbReference type="ARBA" id="ARBA00048988"/>
    </source>
</evidence>
<evidence type="ECO:0000256" key="5">
    <source>
        <dbReference type="ARBA" id="ARBA00022801"/>
    </source>
</evidence>
<evidence type="ECO:0000256" key="9">
    <source>
        <dbReference type="ARBA" id="ARBA00023172"/>
    </source>
</evidence>
<feature type="domain" description="Helicase ATP-binding" evidence="16">
    <location>
        <begin position="273"/>
        <end position="434"/>
    </location>
</feature>
<dbReference type="EC" id="5.6.2.4" evidence="13 15"/>
<dbReference type="PROSITE" id="PS51192">
    <property type="entry name" value="HELICASE_ATP_BIND_1"/>
    <property type="match status" value="1"/>
</dbReference>
<dbReference type="InterPro" id="IPR047112">
    <property type="entry name" value="RecG/Mfd"/>
</dbReference>
<organism evidence="18 19">
    <name type="scientific">Collibacillus ludicampi</name>
    <dbReference type="NCBI Taxonomy" id="2771369"/>
    <lineage>
        <taxon>Bacteria</taxon>
        <taxon>Bacillati</taxon>
        <taxon>Bacillota</taxon>
        <taxon>Bacilli</taxon>
        <taxon>Bacillales</taxon>
        <taxon>Alicyclobacillaceae</taxon>
        <taxon>Collibacillus</taxon>
    </lineage>
</organism>
<evidence type="ECO:0000256" key="13">
    <source>
        <dbReference type="ARBA" id="ARBA00034808"/>
    </source>
</evidence>
<dbReference type="InterPro" id="IPR014001">
    <property type="entry name" value="Helicase_ATP-bd"/>
</dbReference>
<dbReference type="GO" id="GO:0005524">
    <property type="term" value="F:ATP binding"/>
    <property type="evidence" value="ECO:0007669"/>
    <property type="project" value="UniProtKB-KW"/>
</dbReference>
<dbReference type="InterPro" id="IPR033454">
    <property type="entry name" value="RecG_wedge"/>
</dbReference>
<dbReference type="EMBL" id="BOQE01000001">
    <property type="protein sequence ID" value="GIM47539.1"/>
    <property type="molecule type" value="Genomic_DNA"/>
</dbReference>
<evidence type="ECO:0000259" key="16">
    <source>
        <dbReference type="PROSITE" id="PS51192"/>
    </source>
</evidence>
<keyword evidence="3 15" id="KW-0547">Nucleotide-binding</keyword>
<dbReference type="GO" id="GO:0016787">
    <property type="term" value="F:hydrolase activity"/>
    <property type="evidence" value="ECO:0007669"/>
    <property type="project" value="UniProtKB-KW"/>
</dbReference>
<dbReference type="Pfam" id="PF17191">
    <property type="entry name" value="RecG_wedge"/>
    <property type="match status" value="1"/>
</dbReference>
<keyword evidence="10 15" id="KW-0234">DNA repair</keyword>
<dbReference type="RefSeq" id="WP_282200505.1">
    <property type="nucleotide sequence ID" value="NZ_BOQE01000001.1"/>
</dbReference>
<evidence type="ECO:0000256" key="8">
    <source>
        <dbReference type="ARBA" id="ARBA00023125"/>
    </source>
</evidence>
<accession>A0AAV4LIH3</accession>
<evidence type="ECO:0000256" key="10">
    <source>
        <dbReference type="ARBA" id="ARBA00023204"/>
    </source>
</evidence>
<comment type="function">
    <text evidence="15">Plays a critical role in recombination and DNA repair. Helps process Holliday junction intermediates to mature products by catalyzing branch migration. Has replication fork regression activity, unwinds stalled or blocked replication forks to make a HJ that can be resolved. Has a DNA unwinding activity characteristic of a DNA helicase with 3'-5' polarity.</text>
</comment>
<keyword evidence="8" id="KW-0238">DNA-binding</keyword>
<reference evidence="18" key="1">
    <citation type="journal article" date="2023" name="Int. J. Syst. Evol. Microbiol.">
        <title>Collibacillus ludicampi gen. nov., sp. nov., a new soil bacterium of the family Alicyclobacillaceae.</title>
        <authorList>
            <person name="Jojima T."/>
            <person name="Ioku Y."/>
            <person name="Fukuta Y."/>
            <person name="Shirasaka N."/>
            <person name="Matsumura Y."/>
            <person name="Mori M."/>
        </authorList>
    </citation>
    <scope>NUCLEOTIDE SEQUENCE</scope>
    <source>
        <strain evidence="18">TP075</strain>
    </source>
</reference>
<dbReference type="NCBIfam" id="NF008165">
    <property type="entry name" value="PRK10917.1-3"/>
    <property type="match status" value="1"/>
</dbReference>
<dbReference type="NCBIfam" id="NF008168">
    <property type="entry name" value="PRK10917.2-2"/>
    <property type="match status" value="1"/>
</dbReference>
<sequence>MSLKTIPVYHVAGVGPARGRDLARLGIYTVDDLLTYFPFRYEDRSAQPLSLNVNEKHVTVRVTVTGKPGVRYRGRRSTLSVPVITEEKYPLTAIWFNQAYLREQLQPGRLVTLTGKLDRMRRTLVVAHHDFSTSEDSVHSGRFVPIYQVCGDLTPKVMRSLMMTALRQYGAQVEEILPHELIRKFKLINRREALERIHAPKDEQSLKQAKRRLIFEEFFLFQLKLQAFRYLHVHQQPGISHTFTDEEIERFLRALPFRLTDAQMSAARDILRDMRSAKPMNRLVQGDVGSGKTVVALMAMYAAFVSGYQSALLVPTEILAEQHARAAEKLLAPLGVQIELLVGSQREKERAERLARIRSGEAHVVVGTHAILEEAVQFNKLSLVITDEQHRFGVRQRAIFRQKGHHPDVLFMSATPIPRTLAMTLFGDLDVSVIDQLPEGRKPIETYWVSPAKEDQVIRFIRNELLKGRQAYIVAPLVEESEKIEGVENAVDIYERLKDRFVGFEVGLMHGRLKGTEKDEIMRRFVANQIQVLVSTTVIEVGVDVPNATIMLIYNADRFGLAQLHQLRGRVGRGEHASTCILIADPSTETGVERLKAMVSTQNGFVLAEKDLELRGPGEFFGLRQSGVPEFKLGNLVEHAHIMRVAREEAYRYISNPDFWTMPACAQLVQYLKEERVLLAPLAD</sequence>
<dbReference type="Gene3D" id="2.40.50.140">
    <property type="entry name" value="Nucleic acid-binding proteins"/>
    <property type="match status" value="1"/>
</dbReference>
<comment type="catalytic activity">
    <reaction evidence="12 15">
        <text>Couples ATP hydrolysis with the unwinding of duplex DNA by translocating in the 3'-5' direction.</text>
        <dbReference type="EC" id="5.6.2.4"/>
    </reaction>
</comment>
<dbReference type="InterPro" id="IPR027417">
    <property type="entry name" value="P-loop_NTPase"/>
</dbReference>
<dbReference type="Pfam" id="PF19833">
    <property type="entry name" value="RecG_dom3_C"/>
    <property type="match status" value="1"/>
</dbReference>
<evidence type="ECO:0000256" key="12">
    <source>
        <dbReference type="ARBA" id="ARBA00034617"/>
    </source>
</evidence>
<dbReference type="CDD" id="cd17992">
    <property type="entry name" value="DEXHc_RecG"/>
    <property type="match status" value="1"/>
</dbReference>
<evidence type="ECO:0000256" key="15">
    <source>
        <dbReference type="RuleBase" id="RU363016"/>
    </source>
</evidence>
<comment type="caution">
    <text evidence="18">The sequence shown here is derived from an EMBL/GenBank/DDBJ whole genome shotgun (WGS) entry which is preliminary data.</text>
</comment>
<keyword evidence="9 15" id="KW-0233">DNA recombination</keyword>
<evidence type="ECO:0000256" key="2">
    <source>
        <dbReference type="ARBA" id="ARBA00017846"/>
    </source>
</evidence>
<dbReference type="Proteomes" id="UP001057291">
    <property type="component" value="Unassembled WGS sequence"/>
</dbReference>
<dbReference type="CDD" id="cd18811">
    <property type="entry name" value="SF2_C_RecG"/>
    <property type="match status" value="1"/>
</dbReference>
<evidence type="ECO:0000256" key="7">
    <source>
        <dbReference type="ARBA" id="ARBA00022840"/>
    </source>
</evidence>
<dbReference type="GO" id="GO:0006310">
    <property type="term" value="P:DNA recombination"/>
    <property type="evidence" value="ECO:0007669"/>
    <property type="project" value="UniProtKB-UniRule"/>
</dbReference>
<keyword evidence="11" id="KW-0413">Isomerase</keyword>
<evidence type="ECO:0000313" key="18">
    <source>
        <dbReference type="EMBL" id="GIM47539.1"/>
    </source>
</evidence>
<keyword evidence="5 15" id="KW-0378">Hydrolase</keyword>
<name>A0AAV4LIH3_9BACL</name>
<dbReference type="SUPFAM" id="SSF50249">
    <property type="entry name" value="Nucleic acid-binding proteins"/>
    <property type="match status" value="1"/>
</dbReference>
<evidence type="ECO:0000256" key="3">
    <source>
        <dbReference type="ARBA" id="ARBA00022741"/>
    </source>
</evidence>
<dbReference type="GO" id="GO:0006281">
    <property type="term" value="P:DNA repair"/>
    <property type="evidence" value="ECO:0007669"/>
    <property type="project" value="UniProtKB-UniRule"/>
</dbReference>